<dbReference type="Proteomes" id="UP000070089">
    <property type="component" value="Unassembled WGS sequence"/>
</dbReference>
<dbReference type="Gene3D" id="3.30.1600.10">
    <property type="entry name" value="SIR2/SIRT2 'Small Domain"/>
    <property type="match status" value="1"/>
</dbReference>
<gene>
    <name evidence="8" type="ORF">QR46_4154</name>
</gene>
<dbReference type="PANTHER" id="PTHR11085">
    <property type="entry name" value="NAD-DEPENDENT PROTEIN DEACYLASE SIRTUIN-5, MITOCHONDRIAL-RELATED"/>
    <property type="match status" value="1"/>
</dbReference>
<evidence type="ECO:0000313" key="8">
    <source>
        <dbReference type="EMBL" id="KWX11877.1"/>
    </source>
</evidence>
<keyword evidence="3 6" id="KW-0479">Metal-binding</keyword>
<evidence type="ECO:0000259" key="7">
    <source>
        <dbReference type="PROSITE" id="PS50305"/>
    </source>
</evidence>
<dbReference type="InterPro" id="IPR050134">
    <property type="entry name" value="NAD-dep_sirtuin_deacylases"/>
</dbReference>
<dbReference type="EMBL" id="JXTI01000150">
    <property type="protein sequence ID" value="KWX11877.1"/>
    <property type="molecule type" value="Genomic_DNA"/>
</dbReference>
<dbReference type="Gene3D" id="3.40.50.1220">
    <property type="entry name" value="TPP-binding domain"/>
    <property type="match status" value="1"/>
</dbReference>
<dbReference type="VEuPathDB" id="GiardiaDB:QR46_4154"/>
<keyword evidence="2" id="KW-0808">Transferase</keyword>
<feature type="binding site" evidence="6">
    <location>
        <position position="242"/>
    </location>
    <ligand>
        <name>Zn(2+)</name>
        <dbReference type="ChEBI" id="CHEBI:29105"/>
    </ligand>
</feature>
<proteinExistence type="predicted"/>
<feature type="binding site" evidence="6">
    <location>
        <position position="218"/>
    </location>
    <ligand>
        <name>Zn(2+)</name>
        <dbReference type="ChEBI" id="CHEBI:29105"/>
    </ligand>
</feature>
<dbReference type="PANTHER" id="PTHR11085:SF6">
    <property type="entry name" value="NAD-DEPENDENT PROTEIN DEACETYLASE SIRTUIN-2"/>
    <property type="match status" value="1"/>
</dbReference>
<feature type="domain" description="Deacetylase sirtuin-type" evidence="7">
    <location>
        <begin position="54"/>
        <end position="388"/>
    </location>
</feature>
<dbReference type="AlphaFoldDB" id="A0A132NPA8"/>
<comment type="caution">
    <text evidence="8">The sequence shown here is derived from an EMBL/GenBank/DDBJ whole genome shotgun (WGS) entry which is preliminary data.</text>
</comment>
<sequence>MSKMQPEKDRRLEERRSKEQSLGEVMDKVFLLRRNEIRQLKPPFIESFSLETEKSFLNYKIDLLHAALFPGEAAPRPQVYCILGAGVSTAVGLSAFRSSGSIFRRVQNLYPLLVHALQQEVRDSIDDDFFLRYALGLRGIIQNPIVVYNVLREYMESISFILNIRPSLTHYFLRHLADEGILKLILTQNIDDLERSVGLGDIIDVKQVHGSLNNPGICLACGRSCSPEVVIQAIRDGSVAVCEGCGSAIKPGIVCYDEDINLQSDTVKSLSDNVNPYTLGLVLGTSLLVEPVKLLPGVAPLSSQIHIICKAFDEGAWLDDQNLQQIKTARLKQHTVNLTIKEGNNQFAFTPYLNIIDEDCDTIVQALLCRSKVVAERFFVTMERLIKDEKQTRDATSGVPPLQQMQQGPFHKVYLASPELIPPDGYVQCIELNGMLIFCLLTLISDSVLNAYFCNQLRYEIVDIYTHTGMNQGKKAVDQCRTLCIIETDYKEALRRGYDATLCFLQNVLYRPINYHWGSYIYSYNAYRLTPSGSQYLETHDPWNALFFCSVPMTKRFDFCYKGMPEISLRLQNTKDQSLFVYLRTTTSTFQITT</sequence>
<dbReference type="GO" id="GO:0005634">
    <property type="term" value="C:nucleus"/>
    <property type="evidence" value="ECO:0007669"/>
    <property type="project" value="TreeGrafter"/>
</dbReference>
<evidence type="ECO:0000256" key="4">
    <source>
        <dbReference type="ARBA" id="ARBA00022833"/>
    </source>
</evidence>
<accession>A0A132NPA8</accession>
<name>A0A132NPA8_GIAIN</name>
<dbReference type="InterPro" id="IPR029035">
    <property type="entry name" value="DHS-like_NAD/FAD-binding_dom"/>
</dbReference>
<evidence type="ECO:0000256" key="2">
    <source>
        <dbReference type="ARBA" id="ARBA00022679"/>
    </source>
</evidence>
<dbReference type="SUPFAM" id="SSF52467">
    <property type="entry name" value="DHS-like NAD/FAD-binding domain"/>
    <property type="match status" value="1"/>
</dbReference>
<dbReference type="GO" id="GO:0070403">
    <property type="term" value="F:NAD+ binding"/>
    <property type="evidence" value="ECO:0007669"/>
    <property type="project" value="InterPro"/>
</dbReference>
<keyword evidence="5" id="KW-0520">NAD</keyword>
<dbReference type="GO" id="GO:0046872">
    <property type="term" value="F:metal ion binding"/>
    <property type="evidence" value="ECO:0007669"/>
    <property type="project" value="UniProtKB-KW"/>
</dbReference>
<reference evidence="8 9" key="1">
    <citation type="journal article" date="2015" name="Mol. Biochem. Parasitol.">
        <title>Identification of polymorphic genes for use in assemblage B genotyping assays through comparative genomics of multiple assemblage B Giardia duodenalis isolates.</title>
        <authorList>
            <person name="Wielinga C."/>
            <person name="Thompson R.C."/>
            <person name="Monis P."/>
            <person name="Ryan U."/>
        </authorList>
    </citation>
    <scope>NUCLEOTIDE SEQUENCE [LARGE SCALE GENOMIC DNA]</scope>
    <source>
        <strain evidence="8 9">BAH15c1</strain>
    </source>
</reference>
<feature type="binding site" evidence="6">
    <location>
        <position position="221"/>
    </location>
    <ligand>
        <name>Zn(2+)</name>
        <dbReference type="ChEBI" id="CHEBI:29105"/>
    </ligand>
</feature>
<organism evidence="8 9">
    <name type="scientific">Giardia duodenalis assemblage B</name>
    <dbReference type="NCBI Taxonomy" id="1394984"/>
    <lineage>
        <taxon>Eukaryota</taxon>
        <taxon>Metamonada</taxon>
        <taxon>Diplomonadida</taxon>
        <taxon>Hexamitidae</taxon>
        <taxon>Giardiinae</taxon>
        <taxon>Giardia</taxon>
    </lineage>
</organism>
<feature type="active site" description="Proton acceptor" evidence="6">
    <location>
        <position position="209"/>
    </location>
</feature>
<evidence type="ECO:0000256" key="1">
    <source>
        <dbReference type="ARBA" id="ARBA00001947"/>
    </source>
</evidence>
<keyword evidence="4 6" id="KW-0862">Zinc</keyword>
<evidence type="ECO:0000256" key="6">
    <source>
        <dbReference type="PROSITE-ProRule" id="PRU00236"/>
    </source>
</evidence>
<dbReference type="InterPro" id="IPR026591">
    <property type="entry name" value="Sirtuin_cat_small_dom_sf"/>
</dbReference>
<feature type="binding site" evidence="6">
    <location>
        <position position="245"/>
    </location>
    <ligand>
        <name>Zn(2+)</name>
        <dbReference type="ChEBI" id="CHEBI:29105"/>
    </ligand>
</feature>
<dbReference type="InterPro" id="IPR003000">
    <property type="entry name" value="Sirtuin"/>
</dbReference>
<evidence type="ECO:0000313" key="9">
    <source>
        <dbReference type="Proteomes" id="UP000070089"/>
    </source>
</evidence>
<evidence type="ECO:0000256" key="5">
    <source>
        <dbReference type="ARBA" id="ARBA00023027"/>
    </source>
</evidence>
<protein>
    <submittedName>
        <fullName evidence="8">SIR2 family protein/ Sirtuin type 2</fullName>
    </submittedName>
</protein>
<evidence type="ECO:0000256" key="3">
    <source>
        <dbReference type="ARBA" id="ARBA00022723"/>
    </source>
</evidence>
<comment type="cofactor">
    <cofactor evidence="1">
        <name>Zn(2+)</name>
        <dbReference type="ChEBI" id="CHEBI:29105"/>
    </cofactor>
</comment>
<dbReference type="PROSITE" id="PS50305">
    <property type="entry name" value="SIRTUIN"/>
    <property type="match status" value="1"/>
</dbReference>
<dbReference type="Pfam" id="PF02146">
    <property type="entry name" value="SIR2"/>
    <property type="match status" value="1"/>
</dbReference>
<dbReference type="OrthoDB" id="420264at2759"/>
<dbReference type="GO" id="GO:0017136">
    <property type="term" value="F:histone deacetylase activity, NAD-dependent"/>
    <property type="evidence" value="ECO:0007669"/>
    <property type="project" value="TreeGrafter"/>
</dbReference>
<dbReference type="InterPro" id="IPR026590">
    <property type="entry name" value="Ssirtuin_cat_dom"/>
</dbReference>